<evidence type="ECO:0000256" key="8">
    <source>
        <dbReference type="RuleBase" id="RU366074"/>
    </source>
</evidence>
<comment type="catalytic activity">
    <reaction evidence="5 8">
        <text>a (3R)-hydroxyacyl-[ACP] + NADP(+) = a 3-oxoacyl-[ACP] + NADPH + H(+)</text>
        <dbReference type="Rhea" id="RHEA:17397"/>
        <dbReference type="Rhea" id="RHEA-COMP:9916"/>
        <dbReference type="Rhea" id="RHEA-COMP:9945"/>
        <dbReference type="ChEBI" id="CHEBI:15378"/>
        <dbReference type="ChEBI" id="CHEBI:57783"/>
        <dbReference type="ChEBI" id="CHEBI:58349"/>
        <dbReference type="ChEBI" id="CHEBI:78776"/>
        <dbReference type="ChEBI" id="CHEBI:78827"/>
        <dbReference type="EC" id="1.1.1.100"/>
    </reaction>
</comment>
<evidence type="ECO:0000256" key="2">
    <source>
        <dbReference type="ARBA" id="ARBA00006484"/>
    </source>
</evidence>
<dbReference type="OrthoDB" id="9804774at2"/>
<feature type="binding site" evidence="7">
    <location>
        <position position="188"/>
    </location>
    <ligand>
        <name>NADP(+)</name>
        <dbReference type="ChEBI" id="CHEBI:58349"/>
    </ligand>
</feature>
<keyword evidence="8" id="KW-0275">Fatty acid biosynthesis</keyword>
<dbReference type="PRINTS" id="PR00081">
    <property type="entry name" value="GDHRDH"/>
</dbReference>
<protein>
    <recommendedName>
        <fullName evidence="8">3-oxoacyl-[acyl-carrier-protein] reductase</fullName>
        <ecNumber evidence="8">1.1.1.100</ecNumber>
    </recommendedName>
</protein>
<evidence type="ECO:0000256" key="4">
    <source>
        <dbReference type="ARBA" id="ARBA00023002"/>
    </source>
</evidence>
<dbReference type="Proteomes" id="UP000005496">
    <property type="component" value="Unassembled WGS sequence"/>
</dbReference>
<dbReference type="CDD" id="cd05333">
    <property type="entry name" value="BKR_SDR_c"/>
    <property type="match status" value="1"/>
</dbReference>
<dbReference type="NCBIfam" id="TIGR01830">
    <property type="entry name" value="3oxo_ACP_reduc"/>
    <property type="match status" value="1"/>
</dbReference>
<comment type="subunit">
    <text evidence="8">Homotetramer.</text>
</comment>
<dbReference type="Pfam" id="PF13561">
    <property type="entry name" value="adh_short_C2"/>
    <property type="match status" value="1"/>
</dbReference>
<evidence type="ECO:0000259" key="9">
    <source>
        <dbReference type="SMART" id="SM00822"/>
    </source>
</evidence>
<evidence type="ECO:0000256" key="5">
    <source>
        <dbReference type="ARBA" id="ARBA00048508"/>
    </source>
</evidence>
<name>D6SQR7_9BACT</name>
<dbReference type="eggNOG" id="COG1028">
    <property type="taxonomic scope" value="Bacteria"/>
</dbReference>
<comment type="function">
    <text evidence="1 8">Catalyzes the NADPH-dependent reduction of beta-ketoacyl-ACP substrates to beta-hydroxyacyl-ACP products, the first reductive step in the elongation cycle of fatty acid biosynthesis.</text>
</comment>
<dbReference type="InterPro" id="IPR036291">
    <property type="entry name" value="NAD(P)-bd_dom_sf"/>
</dbReference>
<dbReference type="GO" id="GO:0006633">
    <property type="term" value="P:fatty acid biosynthetic process"/>
    <property type="evidence" value="ECO:0007669"/>
    <property type="project" value="UniProtKB-UniPathway"/>
</dbReference>
<evidence type="ECO:0000313" key="11">
    <source>
        <dbReference type="Proteomes" id="UP000005496"/>
    </source>
</evidence>
<evidence type="ECO:0000256" key="1">
    <source>
        <dbReference type="ARBA" id="ARBA00002607"/>
    </source>
</evidence>
<dbReference type="InterPro" id="IPR020904">
    <property type="entry name" value="Sc_DH/Rdtase_CS"/>
</dbReference>
<dbReference type="PRINTS" id="PR00080">
    <property type="entry name" value="SDRFAMILY"/>
</dbReference>
<dbReference type="AlphaFoldDB" id="D6SQR7"/>
<dbReference type="NCBIfam" id="NF005559">
    <property type="entry name" value="PRK07231.1"/>
    <property type="match status" value="1"/>
</dbReference>
<sequence>MSELLKTALVTGGSRGIGRECALRLARDGYNVYITYVSKPQQARETCTEIENLGVQAASFELDVGDQEAIVDFFKNEIKDRVDLQVLVNNAGLTQDGLLVRMKPEQWEKVIRVNLTGSFICLQQAAKIMMRNRRGRIINLSSVTAQTGNPGQANYTSAKAGLIGLTKTAAQELAPRNITVNAVAPGFIDTDMTDKLPGDVRDRFLQMIPLQRFGTPGDVAECVAFLASGEAGYITGQVLGINGGLYM</sequence>
<dbReference type="EC" id="1.1.1.100" evidence="8"/>
<dbReference type="PROSITE" id="PS00061">
    <property type="entry name" value="ADH_SHORT"/>
    <property type="match status" value="1"/>
</dbReference>
<reference evidence="10" key="1">
    <citation type="submission" date="2010-05" db="EMBL/GenBank/DDBJ databases">
        <title>The draft genome of Desulfonatronospira thiodismutans ASO3-1.</title>
        <authorList>
            <consortium name="US DOE Joint Genome Institute (JGI-PGF)"/>
            <person name="Lucas S."/>
            <person name="Copeland A."/>
            <person name="Lapidus A."/>
            <person name="Cheng J.-F."/>
            <person name="Bruce D."/>
            <person name="Goodwin L."/>
            <person name="Pitluck S."/>
            <person name="Chertkov O."/>
            <person name="Brettin T."/>
            <person name="Detter J.C."/>
            <person name="Han C."/>
            <person name="Land M.L."/>
            <person name="Hauser L."/>
            <person name="Kyrpides N."/>
            <person name="Mikhailova N."/>
            <person name="Muyzer G."/>
            <person name="Woyke T."/>
        </authorList>
    </citation>
    <scope>NUCLEOTIDE SEQUENCE [LARGE SCALE GENOMIC DNA]</scope>
    <source>
        <strain evidence="10">ASO3-1</strain>
    </source>
</reference>
<evidence type="ECO:0000256" key="6">
    <source>
        <dbReference type="PIRSR" id="PIRSR611284-1"/>
    </source>
</evidence>
<feature type="active site" description="Proton acceptor" evidence="6">
    <location>
        <position position="155"/>
    </location>
</feature>
<gene>
    <name evidence="10" type="ORF">Dthio_PD2487</name>
</gene>
<dbReference type="Gene3D" id="3.40.50.720">
    <property type="entry name" value="NAD(P)-binding Rossmann-like Domain"/>
    <property type="match status" value="1"/>
</dbReference>
<keyword evidence="8" id="KW-0443">Lipid metabolism</keyword>
<feature type="domain" description="Ketoreductase" evidence="9">
    <location>
        <begin position="6"/>
        <end position="186"/>
    </location>
</feature>
<evidence type="ECO:0000256" key="3">
    <source>
        <dbReference type="ARBA" id="ARBA00022857"/>
    </source>
</evidence>
<organism evidence="10 11">
    <name type="scientific">Desulfonatronospira thiodismutans ASO3-1</name>
    <dbReference type="NCBI Taxonomy" id="555779"/>
    <lineage>
        <taxon>Bacteria</taxon>
        <taxon>Pseudomonadati</taxon>
        <taxon>Thermodesulfobacteriota</taxon>
        <taxon>Desulfovibrionia</taxon>
        <taxon>Desulfovibrionales</taxon>
        <taxon>Desulfonatronovibrionaceae</taxon>
        <taxon>Desulfonatronospira</taxon>
    </lineage>
</organism>
<dbReference type="InterPro" id="IPR011284">
    <property type="entry name" value="3oxo_ACP_reduc"/>
</dbReference>
<feature type="binding site" evidence="7">
    <location>
        <begin position="155"/>
        <end position="159"/>
    </location>
    <ligand>
        <name>NADP(+)</name>
        <dbReference type="ChEBI" id="CHEBI:58349"/>
    </ligand>
</feature>
<evidence type="ECO:0000313" key="10">
    <source>
        <dbReference type="EMBL" id="EFI35093.1"/>
    </source>
</evidence>
<dbReference type="SMART" id="SM00822">
    <property type="entry name" value="PKS_KR"/>
    <property type="match status" value="1"/>
</dbReference>
<dbReference type="InterPro" id="IPR057326">
    <property type="entry name" value="KR_dom"/>
</dbReference>
<evidence type="ECO:0000256" key="7">
    <source>
        <dbReference type="PIRSR" id="PIRSR611284-2"/>
    </source>
</evidence>
<comment type="similarity">
    <text evidence="2 8">Belongs to the short-chain dehydrogenases/reductases (SDR) family.</text>
</comment>
<dbReference type="UniPathway" id="UPA00094"/>
<dbReference type="GO" id="GO:0051287">
    <property type="term" value="F:NAD binding"/>
    <property type="evidence" value="ECO:0007669"/>
    <property type="project" value="UniProtKB-UniRule"/>
</dbReference>
<accession>D6SQR7</accession>
<dbReference type="InterPro" id="IPR002347">
    <property type="entry name" value="SDR_fam"/>
</dbReference>
<keyword evidence="4 8" id="KW-0560">Oxidoreductase</keyword>
<dbReference type="PANTHER" id="PTHR42879">
    <property type="entry name" value="3-OXOACYL-(ACYL-CARRIER-PROTEIN) REDUCTASE"/>
    <property type="match status" value="1"/>
</dbReference>
<comment type="caution">
    <text evidence="10">The sequence shown here is derived from an EMBL/GenBank/DDBJ whole genome shotgun (WGS) entry which is preliminary data.</text>
</comment>
<keyword evidence="3 7" id="KW-0521">NADP</keyword>
<dbReference type="FunFam" id="3.40.50.720:FF:000115">
    <property type="entry name" value="3-oxoacyl-[acyl-carrier-protein] reductase FabG"/>
    <property type="match status" value="1"/>
</dbReference>
<dbReference type="InterPro" id="IPR050259">
    <property type="entry name" value="SDR"/>
</dbReference>
<feature type="binding site" evidence="7">
    <location>
        <position position="90"/>
    </location>
    <ligand>
        <name>NADP(+)</name>
        <dbReference type="ChEBI" id="CHEBI:58349"/>
    </ligand>
</feature>
<dbReference type="GO" id="GO:0004316">
    <property type="term" value="F:3-oxoacyl-[acyl-carrier-protein] reductase (NADPH) activity"/>
    <property type="evidence" value="ECO:0007669"/>
    <property type="project" value="UniProtKB-UniRule"/>
</dbReference>
<dbReference type="NCBIfam" id="NF009466">
    <property type="entry name" value="PRK12826.1-2"/>
    <property type="match status" value="1"/>
</dbReference>
<comment type="pathway">
    <text evidence="8">Lipid metabolism; fatty acid biosynthesis.</text>
</comment>
<feature type="binding site" evidence="7">
    <location>
        <begin position="12"/>
        <end position="15"/>
    </location>
    <ligand>
        <name>NADP(+)</name>
        <dbReference type="ChEBI" id="CHEBI:58349"/>
    </ligand>
</feature>
<proteinExistence type="inferred from homology"/>
<dbReference type="RefSeq" id="WP_008870407.1">
    <property type="nucleotide sequence ID" value="NZ_ACJN02000002.1"/>
</dbReference>
<keyword evidence="8" id="KW-0444">Lipid biosynthesis</keyword>
<keyword evidence="11" id="KW-1185">Reference proteome</keyword>
<dbReference type="PANTHER" id="PTHR42879:SF2">
    <property type="entry name" value="3-OXOACYL-[ACYL-CARRIER-PROTEIN] REDUCTASE FABG"/>
    <property type="match status" value="1"/>
</dbReference>
<keyword evidence="8" id="KW-0276">Fatty acid metabolism</keyword>
<dbReference type="EMBL" id="ACJN02000002">
    <property type="protein sequence ID" value="EFI35093.1"/>
    <property type="molecule type" value="Genomic_DNA"/>
</dbReference>
<dbReference type="SUPFAM" id="SSF51735">
    <property type="entry name" value="NAD(P)-binding Rossmann-fold domains"/>
    <property type="match status" value="1"/>
</dbReference>